<dbReference type="PANTHER" id="PTHR37482">
    <property type="entry name" value="OUTER MEMBRANE PROTEIN ASSEMBLY FACTOR BAME"/>
    <property type="match status" value="1"/>
</dbReference>
<dbReference type="Pfam" id="PF04355">
    <property type="entry name" value="BamE"/>
    <property type="match status" value="1"/>
</dbReference>
<evidence type="ECO:0000256" key="1">
    <source>
        <dbReference type="ARBA" id="ARBA00022729"/>
    </source>
</evidence>
<dbReference type="OrthoDB" id="9808250at2"/>
<sequence length="121" mass="14224" precursor="true">MIRYTIRIFMGMYLIISAGCSTLGKVVYHPDIIQGNYLVAKDIKKIHIGMNQKQVVDILGTPRIKDIFGKNIWYYICHIPLRHHPAHEQTLTLTFNHYGILIHIDNICVDHQYHEYHHEES</sequence>
<proteinExistence type="inferred from homology"/>
<accession>A0A451DC43</accession>
<dbReference type="Proteomes" id="UP000294418">
    <property type="component" value="Chromosome"/>
</dbReference>
<evidence type="ECO:0000313" key="6">
    <source>
        <dbReference type="EMBL" id="VFP83941.1"/>
    </source>
</evidence>
<dbReference type="RefSeq" id="WP_157989509.1">
    <property type="nucleotide sequence ID" value="NZ_LR217720.1"/>
</dbReference>
<evidence type="ECO:0000256" key="2">
    <source>
        <dbReference type="ARBA" id="ARBA00023136"/>
    </source>
</evidence>
<dbReference type="GO" id="GO:1990063">
    <property type="term" value="C:Bam protein complex"/>
    <property type="evidence" value="ECO:0007669"/>
    <property type="project" value="TreeGrafter"/>
</dbReference>
<name>A0A451DC43_9GAMM</name>
<dbReference type="InterPro" id="IPR026592">
    <property type="entry name" value="BamE"/>
</dbReference>
<dbReference type="GO" id="GO:0043165">
    <property type="term" value="P:Gram-negative-bacterium-type cell outer membrane assembly"/>
    <property type="evidence" value="ECO:0007669"/>
    <property type="project" value="UniProtKB-UniRule"/>
</dbReference>
<dbReference type="HAMAP" id="MF_00925">
    <property type="entry name" value="OM_assembly_BamE"/>
    <property type="match status" value="1"/>
</dbReference>
<dbReference type="PANTHER" id="PTHR37482:SF1">
    <property type="entry name" value="OUTER MEMBRANE PROTEIN ASSEMBLY FACTOR BAME"/>
    <property type="match status" value="1"/>
</dbReference>
<keyword evidence="4" id="KW-0564">Palmitate</keyword>
<organism evidence="6 7">
    <name type="scientific">Candidatus Erwinia haradaeae</name>
    <dbReference type="NCBI Taxonomy" id="1922217"/>
    <lineage>
        <taxon>Bacteria</taxon>
        <taxon>Pseudomonadati</taxon>
        <taxon>Pseudomonadota</taxon>
        <taxon>Gammaproteobacteria</taxon>
        <taxon>Enterobacterales</taxon>
        <taxon>Erwiniaceae</taxon>
        <taxon>Erwinia</taxon>
    </lineage>
</organism>
<protein>
    <recommendedName>
        <fullName evidence="4">Outer membrane protein assembly factor BamE</fullName>
    </recommendedName>
</protein>
<evidence type="ECO:0000259" key="5">
    <source>
        <dbReference type="Pfam" id="PF04355"/>
    </source>
</evidence>
<dbReference type="AlphaFoldDB" id="A0A451DC43"/>
<keyword evidence="2 4" id="KW-0472">Membrane</keyword>
<keyword evidence="4" id="KW-0449">Lipoprotein</keyword>
<reference evidence="6 7" key="1">
    <citation type="submission" date="2019-02" db="EMBL/GenBank/DDBJ databases">
        <authorList>
            <person name="Manzano-Marin A."/>
            <person name="Manzano-Marin A."/>
        </authorList>
    </citation>
    <scope>NUCLEOTIDE SEQUENCE [LARGE SCALE GENOMIC DNA]</scope>
    <source>
        <strain evidence="6 7">ErCilaricifoliae</strain>
    </source>
</reference>
<comment type="subcellular location">
    <subcellularLocation>
        <location evidence="4">Cell outer membrane</location>
        <topology evidence="4">Lipid-anchor</topology>
    </subcellularLocation>
</comment>
<dbReference type="InterPro" id="IPR007450">
    <property type="entry name" value="BamE_dom"/>
</dbReference>
<dbReference type="NCBIfam" id="NF008585">
    <property type="entry name" value="PRK11548.1"/>
    <property type="match status" value="1"/>
</dbReference>
<feature type="domain" description="Outer membrane protein assembly factor BamE" evidence="5">
    <location>
        <begin position="35"/>
        <end position="101"/>
    </location>
</feature>
<dbReference type="GO" id="GO:0030674">
    <property type="term" value="F:protein-macromolecule adaptor activity"/>
    <property type="evidence" value="ECO:0007669"/>
    <property type="project" value="TreeGrafter"/>
</dbReference>
<evidence type="ECO:0000256" key="4">
    <source>
        <dbReference type="HAMAP-Rule" id="MF_00925"/>
    </source>
</evidence>
<dbReference type="PROSITE" id="PS51257">
    <property type="entry name" value="PROKAR_LIPOPROTEIN"/>
    <property type="match status" value="1"/>
</dbReference>
<dbReference type="InterPro" id="IPR037873">
    <property type="entry name" value="BamE-like"/>
</dbReference>
<comment type="function">
    <text evidence="4">Part of the outer membrane protein assembly complex, which is involved in assembly and insertion of beta-barrel proteins into the outer membrane.</text>
</comment>
<keyword evidence="3 4" id="KW-0998">Cell outer membrane</keyword>
<gene>
    <name evidence="4 6" type="primary">bamE</name>
    <name evidence="6" type="ORF">ERCILAFE3058_053</name>
</gene>
<keyword evidence="1 4" id="KW-0732">Signal</keyword>
<evidence type="ECO:0000256" key="3">
    <source>
        <dbReference type="ARBA" id="ARBA00023237"/>
    </source>
</evidence>
<dbReference type="GO" id="GO:0051205">
    <property type="term" value="P:protein insertion into membrane"/>
    <property type="evidence" value="ECO:0007669"/>
    <property type="project" value="UniProtKB-UniRule"/>
</dbReference>
<comment type="similarity">
    <text evidence="4">Belongs to the BamE family.</text>
</comment>
<comment type="subunit">
    <text evidence="4">Part of the Bam complex, which is composed of the outer membrane protein BamA, and four lipoproteins BamB, BamC, BamD and BamE.</text>
</comment>
<dbReference type="Gene3D" id="3.30.1450.10">
    <property type="match status" value="1"/>
</dbReference>
<dbReference type="EMBL" id="LR217720">
    <property type="protein sequence ID" value="VFP83941.1"/>
    <property type="molecule type" value="Genomic_DNA"/>
</dbReference>
<evidence type="ECO:0000313" key="7">
    <source>
        <dbReference type="Proteomes" id="UP000294418"/>
    </source>
</evidence>